<protein>
    <submittedName>
        <fullName evidence="1">Uncharacterized protein</fullName>
    </submittedName>
</protein>
<name>A0ACC2GXJ5_DALPE</name>
<reference evidence="1" key="1">
    <citation type="submission" date="2021-05" db="EMBL/GenBank/DDBJ databases">
        <authorList>
            <person name="Pan Q."/>
            <person name="Jouanno E."/>
            <person name="Zahm M."/>
            <person name="Klopp C."/>
            <person name="Cabau C."/>
            <person name="Louis A."/>
            <person name="Berthelot C."/>
            <person name="Parey E."/>
            <person name="Roest Crollius H."/>
            <person name="Montfort J."/>
            <person name="Robinson-Rechavi M."/>
            <person name="Bouchez O."/>
            <person name="Lampietro C."/>
            <person name="Lopez Roques C."/>
            <person name="Donnadieu C."/>
            <person name="Postlethwait J."/>
            <person name="Bobe J."/>
            <person name="Dillon D."/>
            <person name="Chandos A."/>
            <person name="von Hippel F."/>
            <person name="Guiguen Y."/>
        </authorList>
    </citation>
    <scope>NUCLEOTIDE SEQUENCE</scope>
    <source>
        <strain evidence="1">YG-Jan2019</strain>
    </source>
</reference>
<organism evidence="1 2">
    <name type="scientific">Dallia pectoralis</name>
    <name type="common">Alaska blackfish</name>
    <dbReference type="NCBI Taxonomy" id="75939"/>
    <lineage>
        <taxon>Eukaryota</taxon>
        <taxon>Metazoa</taxon>
        <taxon>Chordata</taxon>
        <taxon>Craniata</taxon>
        <taxon>Vertebrata</taxon>
        <taxon>Euteleostomi</taxon>
        <taxon>Actinopterygii</taxon>
        <taxon>Neopterygii</taxon>
        <taxon>Teleostei</taxon>
        <taxon>Protacanthopterygii</taxon>
        <taxon>Esociformes</taxon>
        <taxon>Umbridae</taxon>
        <taxon>Dallia</taxon>
    </lineage>
</organism>
<comment type="caution">
    <text evidence="1">The sequence shown here is derived from an EMBL/GenBank/DDBJ whole genome shotgun (WGS) entry which is preliminary data.</text>
</comment>
<keyword evidence="2" id="KW-1185">Reference proteome</keyword>
<gene>
    <name evidence="1" type="ORF">DPEC_G00101670</name>
</gene>
<evidence type="ECO:0000313" key="2">
    <source>
        <dbReference type="Proteomes" id="UP001157502"/>
    </source>
</evidence>
<evidence type="ECO:0000313" key="1">
    <source>
        <dbReference type="EMBL" id="KAJ8008140.1"/>
    </source>
</evidence>
<dbReference type="Proteomes" id="UP001157502">
    <property type="component" value="Chromosome 8"/>
</dbReference>
<accession>A0ACC2GXJ5</accession>
<proteinExistence type="predicted"/>
<sequence length="130" mass="14176">MSGGGVESRTDTNNSPIQQRTARSRRQIRIDKTLPVHNSSRPSRGPWPIGRRARRHVNKLTGSRGGERSPNFNKRAGEFQQLIDSPRPLSLPLQMPGRRSTRSVGSKDSHGGHGGTGGNTFELQPGGVCE</sequence>
<dbReference type="EMBL" id="CM055735">
    <property type="protein sequence ID" value="KAJ8008140.1"/>
    <property type="molecule type" value="Genomic_DNA"/>
</dbReference>